<dbReference type="RefSeq" id="WP_014289530.1">
    <property type="nucleotide sequence ID" value="NC_016645.1"/>
</dbReference>
<accession>G7VBT8</accession>
<dbReference type="eggNOG" id="arCOG03734">
    <property type="taxonomic scope" value="Archaea"/>
</dbReference>
<evidence type="ECO:0000313" key="3">
    <source>
        <dbReference type="Proteomes" id="UP000005867"/>
    </source>
</evidence>
<dbReference type="Proteomes" id="UP000005867">
    <property type="component" value="Chromosome"/>
</dbReference>
<protein>
    <submittedName>
        <fullName evidence="2">Uncharacterized protein</fullName>
    </submittedName>
</protein>
<evidence type="ECO:0000256" key="1">
    <source>
        <dbReference type="SAM" id="Coils"/>
    </source>
</evidence>
<sequence>MSLDVAYLALGELEKILSQYDEKLKGIEDTWRAFTDSATKTKSSWDADLPRIKIRVDQLRNVVESLKKEQEVLLAKRELGLISDKDYESLSAELQKKIYEYQEKLDALSRKTAEIEMRVLYLWARALTRDYLAKFDLVELEKKIEDARAAGRIDEETYAKMKHEIDVMKHTWELLNLLSPSDKS</sequence>
<proteinExistence type="predicted"/>
<name>G7VBT8_9CREN</name>
<dbReference type="KEGG" id="pyr:P186_2315"/>
<feature type="coiled-coil region" evidence="1">
    <location>
        <begin position="10"/>
        <end position="111"/>
    </location>
</feature>
<keyword evidence="3" id="KW-1185">Reference proteome</keyword>
<gene>
    <name evidence="2" type="ORF">P186_2315</name>
</gene>
<organism evidence="2 3">
    <name type="scientific">Pyrobaculum ferrireducens</name>
    <dbReference type="NCBI Taxonomy" id="1104324"/>
    <lineage>
        <taxon>Archaea</taxon>
        <taxon>Thermoproteota</taxon>
        <taxon>Thermoprotei</taxon>
        <taxon>Thermoproteales</taxon>
        <taxon>Thermoproteaceae</taxon>
        <taxon>Pyrobaculum</taxon>
    </lineage>
</organism>
<dbReference type="HOGENOM" id="CLU_1507440_0_0_2"/>
<dbReference type="STRING" id="1104324.P186_2315"/>
<reference evidence="2 3" key="1">
    <citation type="journal article" date="2012" name="J. Bacteriol.">
        <title>Complete genome sequence of strain 1860, a crenarchaeon of the genus pyrobaculum able to grow with various electron acceptors.</title>
        <authorList>
            <person name="Mardanov A.V."/>
            <person name="Gumerov V.M."/>
            <person name="Slobodkina G.B."/>
            <person name="Beletsky A.V."/>
            <person name="Bonch-Osmolovskaya E.A."/>
            <person name="Ravin N.V."/>
            <person name="Skryabin K.G."/>
        </authorList>
    </citation>
    <scope>NUCLEOTIDE SEQUENCE [LARGE SCALE GENOMIC DNA]</scope>
    <source>
        <strain evidence="2 3">1860</strain>
    </source>
</reference>
<dbReference type="OrthoDB" id="26134at2157"/>
<dbReference type="AlphaFoldDB" id="G7VBT8"/>
<dbReference type="BioCyc" id="PSP1104324:GJSN-2264-MONOMER"/>
<evidence type="ECO:0000313" key="2">
    <source>
        <dbReference type="EMBL" id="AET33705.1"/>
    </source>
</evidence>
<keyword evidence="1" id="KW-0175">Coiled coil</keyword>
<dbReference type="EMBL" id="CP003098">
    <property type="protein sequence ID" value="AET33705.1"/>
    <property type="molecule type" value="Genomic_DNA"/>
</dbReference>
<dbReference type="GeneID" id="11593918"/>